<feature type="region of interest" description="Disordered" evidence="7">
    <location>
        <begin position="150"/>
        <end position="207"/>
    </location>
</feature>
<evidence type="ECO:0000313" key="9">
    <source>
        <dbReference type="EMBL" id="KAF5380262.1"/>
    </source>
</evidence>
<keyword evidence="6" id="KW-0175">Coiled coil</keyword>
<evidence type="ECO:0000256" key="1">
    <source>
        <dbReference type="ARBA" id="ARBA00004123"/>
    </source>
</evidence>
<accession>A0A8H5HBG9</accession>
<feature type="compositionally biased region" description="Polar residues" evidence="7">
    <location>
        <begin position="175"/>
        <end position="189"/>
    </location>
</feature>
<feature type="region of interest" description="Disordered" evidence="7">
    <location>
        <begin position="250"/>
        <end position="272"/>
    </location>
</feature>
<feature type="domain" description="BZIP" evidence="8">
    <location>
        <begin position="194"/>
        <end position="208"/>
    </location>
</feature>
<keyword evidence="5" id="KW-0539">Nucleus</keyword>
<evidence type="ECO:0000256" key="4">
    <source>
        <dbReference type="ARBA" id="ARBA00023163"/>
    </source>
</evidence>
<proteinExistence type="predicted"/>
<protein>
    <recommendedName>
        <fullName evidence="8">BZIP domain-containing protein</fullName>
    </recommendedName>
</protein>
<dbReference type="GO" id="GO:0000977">
    <property type="term" value="F:RNA polymerase II transcription regulatory region sequence-specific DNA binding"/>
    <property type="evidence" value="ECO:0007669"/>
    <property type="project" value="TreeGrafter"/>
</dbReference>
<dbReference type="GO" id="GO:0005634">
    <property type="term" value="C:nucleus"/>
    <property type="evidence" value="ECO:0007669"/>
    <property type="project" value="UniProtKB-SubCell"/>
</dbReference>
<feature type="coiled-coil region" evidence="6">
    <location>
        <begin position="213"/>
        <end position="240"/>
    </location>
</feature>
<gene>
    <name evidence="9" type="ORF">D9757_008216</name>
</gene>
<reference evidence="9 10" key="1">
    <citation type="journal article" date="2020" name="ISME J.">
        <title>Uncovering the hidden diversity of litter-decomposition mechanisms in mushroom-forming fungi.</title>
        <authorList>
            <person name="Floudas D."/>
            <person name="Bentzer J."/>
            <person name="Ahren D."/>
            <person name="Johansson T."/>
            <person name="Persson P."/>
            <person name="Tunlid A."/>
        </authorList>
    </citation>
    <scope>NUCLEOTIDE SEQUENCE [LARGE SCALE GENOMIC DNA]</scope>
    <source>
        <strain evidence="9 10">CBS 406.79</strain>
    </source>
</reference>
<dbReference type="SUPFAM" id="SSF57959">
    <property type="entry name" value="Leucine zipper domain"/>
    <property type="match status" value="1"/>
</dbReference>
<dbReference type="PROSITE" id="PS00036">
    <property type="entry name" value="BZIP_BASIC"/>
    <property type="match status" value="1"/>
</dbReference>
<evidence type="ECO:0000313" key="10">
    <source>
        <dbReference type="Proteomes" id="UP000518752"/>
    </source>
</evidence>
<organism evidence="9 10">
    <name type="scientific">Collybiopsis confluens</name>
    <dbReference type="NCBI Taxonomy" id="2823264"/>
    <lineage>
        <taxon>Eukaryota</taxon>
        <taxon>Fungi</taxon>
        <taxon>Dikarya</taxon>
        <taxon>Basidiomycota</taxon>
        <taxon>Agaricomycotina</taxon>
        <taxon>Agaricomycetes</taxon>
        <taxon>Agaricomycetidae</taxon>
        <taxon>Agaricales</taxon>
        <taxon>Marasmiineae</taxon>
        <taxon>Omphalotaceae</taxon>
        <taxon>Collybiopsis</taxon>
    </lineage>
</organism>
<dbReference type="AlphaFoldDB" id="A0A8H5HBG9"/>
<evidence type="ECO:0000256" key="6">
    <source>
        <dbReference type="SAM" id="Coils"/>
    </source>
</evidence>
<dbReference type="OrthoDB" id="1939598at2759"/>
<dbReference type="PANTHER" id="PTHR13044:SF14">
    <property type="entry name" value="CRYPTOCEPHAL, ISOFORM A"/>
    <property type="match status" value="1"/>
</dbReference>
<comment type="caution">
    <text evidence="9">The sequence shown here is derived from an EMBL/GenBank/DDBJ whole genome shotgun (WGS) entry which is preliminary data.</text>
</comment>
<evidence type="ECO:0000259" key="8">
    <source>
        <dbReference type="PROSITE" id="PS00036"/>
    </source>
</evidence>
<dbReference type="EMBL" id="JAACJN010000065">
    <property type="protein sequence ID" value="KAF5380262.1"/>
    <property type="molecule type" value="Genomic_DNA"/>
</dbReference>
<keyword evidence="2" id="KW-0805">Transcription regulation</keyword>
<dbReference type="InterPro" id="IPR004827">
    <property type="entry name" value="bZIP"/>
</dbReference>
<comment type="subcellular location">
    <subcellularLocation>
        <location evidence="1">Nucleus</location>
    </subcellularLocation>
</comment>
<dbReference type="Gene3D" id="1.20.5.170">
    <property type="match status" value="1"/>
</dbReference>
<keyword evidence="10" id="KW-1185">Reference proteome</keyword>
<name>A0A8H5HBG9_9AGAR</name>
<dbReference type="SMART" id="SM00338">
    <property type="entry name" value="BRLZ"/>
    <property type="match status" value="1"/>
</dbReference>
<evidence type="ECO:0000256" key="7">
    <source>
        <dbReference type="SAM" id="MobiDB-lite"/>
    </source>
</evidence>
<dbReference type="GO" id="GO:0001228">
    <property type="term" value="F:DNA-binding transcription activator activity, RNA polymerase II-specific"/>
    <property type="evidence" value="ECO:0007669"/>
    <property type="project" value="TreeGrafter"/>
</dbReference>
<dbReference type="PANTHER" id="PTHR13044">
    <property type="entry name" value="ACTIVATING TRANSCRIPTION FACTOR ATF 4/5"/>
    <property type="match status" value="1"/>
</dbReference>
<dbReference type="Proteomes" id="UP000518752">
    <property type="component" value="Unassembled WGS sequence"/>
</dbReference>
<dbReference type="InterPro" id="IPR046347">
    <property type="entry name" value="bZIP_sf"/>
</dbReference>
<evidence type="ECO:0000256" key="5">
    <source>
        <dbReference type="ARBA" id="ARBA00023242"/>
    </source>
</evidence>
<evidence type="ECO:0000256" key="3">
    <source>
        <dbReference type="ARBA" id="ARBA00023125"/>
    </source>
</evidence>
<dbReference type="Pfam" id="PF07716">
    <property type="entry name" value="bZIP_2"/>
    <property type="match status" value="1"/>
</dbReference>
<keyword evidence="3" id="KW-0238">DNA-binding</keyword>
<dbReference type="CDD" id="cd14705">
    <property type="entry name" value="bZIP_Zip1"/>
    <property type="match status" value="1"/>
</dbReference>
<keyword evidence="4" id="KW-0804">Transcription</keyword>
<sequence>MPSHLHGLNIIRASQSDLSSQDLLSGPFPDLSLWTHLPFETEDGSNPMLLSDSGYNQSVEEDDKLGKGKGLELEASAIHSGHVNVVTGINQSEYLSPIPTAAPPMPSPSINVAGLLSSFGINPHIFAQQLQPQGTPSLAQLLTIHAAQSQSAVQPVANLSTPPSKRQRTRRDSAGEQSSDSPTSKTPLSGSEDKRRRNTAASARFRLKKKEREIAMETKAKGLELRVSELERECEGLRRENGWLKGLVVGVTGGAAPNPSTRSKRSREEVVP</sequence>
<evidence type="ECO:0000256" key="2">
    <source>
        <dbReference type="ARBA" id="ARBA00023015"/>
    </source>
</evidence>